<dbReference type="Pfam" id="PF00005">
    <property type="entry name" value="ABC_tran"/>
    <property type="match status" value="1"/>
</dbReference>
<sequence length="235" mass="25477">MPPRSPNAVTLRDVSRVFGRSYALHRVSTTLAAGSITALLGNNGAGKSTLLNILATVDAPSDGEVRFGKVAFRDFARRGRARIGWVSHQTLVYDELTGRENLTFFGQLYGIPHIQKLAETWLERVGLSAAADRPVGTYSRGMKQRLTIARALLHDPQLVLLDEPATGLDQAGTALVSNLLGELRKEGRIVVIISHNFSLIETLADNVLILRKGQLRASGPLPPGTSLISHYQAHA</sequence>
<dbReference type="SUPFAM" id="SSF52540">
    <property type="entry name" value="P-loop containing nucleoside triphosphate hydrolases"/>
    <property type="match status" value="1"/>
</dbReference>
<accession>A0A5C6X3B8</accession>
<dbReference type="PANTHER" id="PTHR42939">
    <property type="entry name" value="ABC TRANSPORTER ATP-BINDING PROTEIN ALBC-RELATED"/>
    <property type="match status" value="1"/>
</dbReference>
<evidence type="ECO:0000256" key="2">
    <source>
        <dbReference type="ARBA" id="ARBA00022741"/>
    </source>
</evidence>
<dbReference type="InterPro" id="IPR003439">
    <property type="entry name" value="ABC_transporter-like_ATP-bd"/>
</dbReference>
<dbReference type="InterPro" id="IPR003593">
    <property type="entry name" value="AAA+_ATPase"/>
</dbReference>
<dbReference type="Gene3D" id="3.40.50.300">
    <property type="entry name" value="P-loop containing nucleotide triphosphate hydrolases"/>
    <property type="match status" value="1"/>
</dbReference>
<organism evidence="5 6">
    <name type="scientific">Lujinxingia vulgaris</name>
    <dbReference type="NCBI Taxonomy" id="2600176"/>
    <lineage>
        <taxon>Bacteria</taxon>
        <taxon>Deltaproteobacteria</taxon>
        <taxon>Bradymonadales</taxon>
        <taxon>Lujinxingiaceae</taxon>
        <taxon>Lujinxingia</taxon>
    </lineage>
</organism>
<dbReference type="OrthoDB" id="9809450at2"/>
<name>A0A5C6X3B8_9DELT</name>
<dbReference type="SMART" id="SM00382">
    <property type="entry name" value="AAA"/>
    <property type="match status" value="1"/>
</dbReference>
<dbReference type="EMBL" id="VOSL01000130">
    <property type="protein sequence ID" value="TXD32399.1"/>
    <property type="molecule type" value="Genomic_DNA"/>
</dbReference>
<dbReference type="Proteomes" id="UP000321046">
    <property type="component" value="Unassembled WGS sequence"/>
</dbReference>
<dbReference type="PANTHER" id="PTHR42939:SF1">
    <property type="entry name" value="ABC TRANSPORTER ATP-BINDING PROTEIN ALBC-RELATED"/>
    <property type="match status" value="1"/>
</dbReference>
<dbReference type="PROSITE" id="PS50893">
    <property type="entry name" value="ABC_TRANSPORTER_2"/>
    <property type="match status" value="1"/>
</dbReference>
<reference evidence="5 6" key="1">
    <citation type="submission" date="2019-08" db="EMBL/GenBank/DDBJ databases">
        <title>Bradymonadales sp. TMQ2.</title>
        <authorList>
            <person name="Liang Q."/>
        </authorList>
    </citation>
    <scope>NUCLEOTIDE SEQUENCE [LARGE SCALE GENOMIC DNA]</scope>
    <source>
        <strain evidence="5 6">TMQ2</strain>
    </source>
</reference>
<feature type="domain" description="ABC transporter" evidence="4">
    <location>
        <begin position="9"/>
        <end position="235"/>
    </location>
</feature>
<protein>
    <submittedName>
        <fullName evidence="5">ABC transporter ATP-binding protein</fullName>
    </submittedName>
</protein>
<keyword evidence="1" id="KW-0813">Transport</keyword>
<evidence type="ECO:0000313" key="5">
    <source>
        <dbReference type="EMBL" id="TXD32399.1"/>
    </source>
</evidence>
<evidence type="ECO:0000256" key="1">
    <source>
        <dbReference type="ARBA" id="ARBA00022448"/>
    </source>
</evidence>
<dbReference type="GO" id="GO:0016887">
    <property type="term" value="F:ATP hydrolysis activity"/>
    <property type="evidence" value="ECO:0007669"/>
    <property type="project" value="InterPro"/>
</dbReference>
<keyword evidence="2" id="KW-0547">Nucleotide-binding</keyword>
<gene>
    <name evidence="5" type="ORF">FRC96_17740</name>
</gene>
<dbReference type="InterPro" id="IPR027417">
    <property type="entry name" value="P-loop_NTPase"/>
</dbReference>
<evidence type="ECO:0000256" key="3">
    <source>
        <dbReference type="ARBA" id="ARBA00022840"/>
    </source>
</evidence>
<evidence type="ECO:0000313" key="6">
    <source>
        <dbReference type="Proteomes" id="UP000321046"/>
    </source>
</evidence>
<dbReference type="GO" id="GO:0005524">
    <property type="term" value="F:ATP binding"/>
    <property type="evidence" value="ECO:0007669"/>
    <property type="project" value="UniProtKB-KW"/>
</dbReference>
<evidence type="ECO:0000259" key="4">
    <source>
        <dbReference type="PROSITE" id="PS50893"/>
    </source>
</evidence>
<dbReference type="AlphaFoldDB" id="A0A5C6X3B8"/>
<proteinExistence type="predicted"/>
<dbReference type="RefSeq" id="WP_146976444.1">
    <property type="nucleotide sequence ID" value="NZ_VOSL01000130.1"/>
</dbReference>
<keyword evidence="3 5" id="KW-0067">ATP-binding</keyword>
<comment type="caution">
    <text evidence="5">The sequence shown here is derived from an EMBL/GenBank/DDBJ whole genome shotgun (WGS) entry which is preliminary data.</text>
</comment>
<dbReference type="InterPro" id="IPR051782">
    <property type="entry name" value="ABC_Transporter_VariousFunc"/>
</dbReference>